<dbReference type="AlphaFoldDB" id="A0A0D9XQU9"/>
<feature type="region of interest" description="Disordered" evidence="1">
    <location>
        <begin position="1"/>
        <end position="64"/>
    </location>
</feature>
<dbReference type="Gramene" id="LPERR11G07430.1">
    <property type="protein sequence ID" value="LPERR11G07430.1"/>
    <property type="gene ID" value="LPERR11G07430"/>
</dbReference>
<accession>A0A0D9XQU9</accession>
<reference evidence="3" key="2">
    <citation type="submission" date="2013-12" db="EMBL/GenBank/DDBJ databases">
        <authorList>
            <person name="Yu Y."/>
            <person name="Lee S."/>
            <person name="de Baynast K."/>
            <person name="Wissotski M."/>
            <person name="Liu L."/>
            <person name="Talag J."/>
            <person name="Goicoechea J."/>
            <person name="Angelova A."/>
            <person name="Jetty R."/>
            <person name="Kudrna D."/>
            <person name="Golser W."/>
            <person name="Rivera L."/>
            <person name="Zhang J."/>
            <person name="Wing R."/>
        </authorList>
    </citation>
    <scope>NUCLEOTIDE SEQUENCE</scope>
</reference>
<feature type="compositionally biased region" description="Polar residues" evidence="1">
    <location>
        <begin position="26"/>
        <end position="47"/>
    </location>
</feature>
<reference evidence="2" key="3">
    <citation type="submission" date="2015-04" db="UniProtKB">
        <authorList>
            <consortium name="EnsemblPlants"/>
        </authorList>
    </citation>
    <scope>IDENTIFICATION</scope>
</reference>
<organism evidence="2 3">
    <name type="scientific">Leersia perrieri</name>
    <dbReference type="NCBI Taxonomy" id="77586"/>
    <lineage>
        <taxon>Eukaryota</taxon>
        <taxon>Viridiplantae</taxon>
        <taxon>Streptophyta</taxon>
        <taxon>Embryophyta</taxon>
        <taxon>Tracheophyta</taxon>
        <taxon>Spermatophyta</taxon>
        <taxon>Magnoliopsida</taxon>
        <taxon>Liliopsida</taxon>
        <taxon>Poales</taxon>
        <taxon>Poaceae</taxon>
        <taxon>BOP clade</taxon>
        <taxon>Oryzoideae</taxon>
        <taxon>Oryzeae</taxon>
        <taxon>Oryzinae</taxon>
        <taxon>Leersia</taxon>
    </lineage>
</organism>
<dbReference type="HOGENOM" id="CLU_164287_0_0_1"/>
<protein>
    <submittedName>
        <fullName evidence="2">Uncharacterized protein</fullName>
    </submittedName>
</protein>
<dbReference type="Proteomes" id="UP000032180">
    <property type="component" value="Chromosome 11"/>
</dbReference>
<evidence type="ECO:0000313" key="2">
    <source>
        <dbReference type="EnsemblPlants" id="LPERR11G07430.1"/>
    </source>
</evidence>
<dbReference type="EnsemblPlants" id="LPERR11G07430.1">
    <property type="protein sequence ID" value="LPERR11G07430.1"/>
    <property type="gene ID" value="LPERR11G07430"/>
</dbReference>
<evidence type="ECO:0000313" key="3">
    <source>
        <dbReference type="Proteomes" id="UP000032180"/>
    </source>
</evidence>
<evidence type="ECO:0000256" key="1">
    <source>
        <dbReference type="SAM" id="MobiDB-lite"/>
    </source>
</evidence>
<sequence>MAPRSTCAQHDAEEPSSDRFVGATISDLQESSASDIGDSYSTSNSGDSCGIYTIDDDSNTASASGTPAQYLATIQAILDETPYDAAQNPSIPDWAQ</sequence>
<keyword evidence="3" id="KW-1185">Reference proteome</keyword>
<name>A0A0D9XQU9_9ORYZ</name>
<reference evidence="2 3" key="1">
    <citation type="submission" date="2012-08" db="EMBL/GenBank/DDBJ databases">
        <title>Oryza genome evolution.</title>
        <authorList>
            <person name="Wing R.A."/>
        </authorList>
    </citation>
    <scope>NUCLEOTIDE SEQUENCE</scope>
</reference>
<proteinExistence type="predicted"/>